<dbReference type="Pfam" id="PF08447">
    <property type="entry name" value="PAS_3"/>
    <property type="match status" value="1"/>
</dbReference>
<evidence type="ECO:0000313" key="5">
    <source>
        <dbReference type="EMBL" id="SKA81936.1"/>
    </source>
</evidence>
<dbReference type="OrthoDB" id="9812260at2"/>
<proteinExistence type="predicted"/>
<dbReference type="Gene3D" id="3.30.450.20">
    <property type="entry name" value="PAS domain"/>
    <property type="match status" value="1"/>
</dbReference>
<dbReference type="Gene3D" id="3.30.70.270">
    <property type="match status" value="1"/>
</dbReference>
<dbReference type="PANTHER" id="PTHR45138:SF9">
    <property type="entry name" value="DIGUANYLATE CYCLASE DGCM-RELATED"/>
    <property type="match status" value="1"/>
</dbReference>
<dbReference type="SUPFAM" id="SSF55073">
    <property type="entry name" value="Nucleotide cyclase"/>
    <property type="match status" value="1"/>
</dbReference>
<dbReference type="SMART" id="SM00065">
    <property type="entry name" value="GAF"/>
    <property type="match status" value="1"/>
</dbReference>
<dbReference type="CDD" id="cd01949">
    <property type="entry name" value="GGDEF"/>
    <property type="match status" value="1"/>
</dbReference>
<dbReference type="GO" id="GO:0052621">
    <property type="term" value="F:diguanylate cyclase activity"/>
    <property type="evidence" value="ECO:0007669"/>
    <property type="project" value="UniProtKB-EC"/>
</dbReference>
<dbReference type="CDD" id="cd00130">
    <property type="entry name" value="PAS"/>
    <property type="match status" value="1"/>
</dbReference>
<dbReference type="InterPro" id="IPR029787">
    <property type="entry name" value="Nucleotide_cyclase"/>
</dbReference>
<dbReference type="STRING" id="1121449.SAMN02745704_01473"/>
<dbReference type="InterPro" id="IPR000014">
    <property type="entry name" value="PAS"/>
</dbReference>
<dbReference type="GO" id="GO:1902201">
    <property type="term" value="P:negative regulation of bacterial-type flagellum-dependent cell motility"/>
    <property type="evidence" value="ECO:0007669"/>
    <property type="project" value="TreeGrafter"/>
</dbReference>
<dbReference type="FunFam" id="3.30.70.270:FF:000001">
    <property type="entry name" value="Diguanylate cyclase domain protein"/>
    <property type="match status" value="1"/>
</dbReference>
<accession>A0A1T4WX88</accession>
<organism evidence="5 6">
    <name type="scientific">Paucidesulfovibrio gracilis DSM 16080</name>
    <dbReference type="NCBI Taxonomy" id="1121449"/>
    <lineage>
        <taxon>Bacteria</taxon>
        <taxon>Pseudomonadati</taxon>
        <taxon>Thermodesulfobacteriota</taxon>
        <taxon>Desulfovibrionia</taxon>
        <taxon>Desulfovibrionales</taxon>
        <taxon>Desulfovibrionaceae</taxon>
        <taxon>Paucidesulfovibrio</taxon>
    </lineage>
</organism>
<dbReference type="EMBL" id="FUYC01000005">
    <property type="protein sequence ID" value="SKA81936.1"/>
    <property type="molecule type" value="Genomic_DNA"/>
</dbReference>
<evidence type="ECO:0000259" key="4">
    <source>
        <dbReference type="PROSITE" id="PS50887"/>
    </source>
</evidence>
<dbReference type="NCBIfam" id="TIGR00229">
    <property type="entry name" value="sensory_box"/>
    <property type="match status" value="1"/>
</dbReference>
<dbReference type="SMART" id="SM00267">
    <property type="entry name" value="GGDEF"/>
    <property type="match status" value="1"/>
</dbReference>
<sequence>MANGTYRRISSADLLMAVAGGAEELSHADGWPDGVNTLLAGLGKVTGVSRVWIFQKIELTDEYVLQDYVFEWAAAPRHVQIGMPMFSMFRSFRDNPEYETLVQSRLRGEVQAVMVNQLPEGTWLHGNLARQKILSMLTLPIMVDGEWWGVLGFDDCEREYSWSETEMALLRTAAGLIAGAIARNRLSARVRQFHILQGLTDSATWALDWRRGRLWFAGNLAGRWDIPEEGRYFSMLGALRMVHPQDRRGLLQELRFGLGNGATRLRRDVRVRAKDGSFIWVELIGELTLDGEGRPVELSGIAVDIRHRKRTEHKLQREAVTDALTGAANRRTFMREIQDLFDQAMTSNDPLSLLLMDLDHFKGINDTWGHQVGDAMLHQFATFCRESLREGDVLARIGGEEFAVLLPGTDSASAAAVGERIREAVGHAPVQHGDQNIPMTVSLGAATVPESLPGSPLIKNASELFVWADKALYAAKRQGRNRLVRATMDLKED</sequence>
<dbReference type="Pfam" id="PF01590">
    <property type="entry name" value="GAF"/>
    <property type="match status" value="1"/>
</dbReference>
<dbReference type="InterPro" id="IPR000160">
    <property type="entry name" value="GGDEF_dom"/>
</dbReference>
<evidence type="ECO:0000259" key="3">
    <source>
        <dbReference type="PROSITE" id="PS50113"/>
    </source>
</evidence>
<dbReference type="SUPFAM" id="SSF55785">
    <property type="entry name" value="PYP-like sensor domain (PAS domain)"/>
    <property type="match status" value="1"/>
</dbReference>
<evidence type="ECO:0000256" key="2">
    <source>
        <dbReference type="ARBA" id="ARBA00034247"/>
    </source>
</evidence>
<dbReference type="InterPro" id="IPR003018">
    <property type="entry name" value="GAF"/>
</dbReference>
<dbReference type="Gene3D" id="3.30.450.40">
    <property type="match status" value="1"/>
</dbReference>
<evidence type="ECO:0000256" key="1">
    <source>
        <dbReference type="ARBA" id="ARBA00012528"/>
    </source>
</evidence>
<dbReference type="InterPro" id="IPR029016">
    <property type="entry name" value="GAF-like_dom_sf"/>
</dbReference>
<dbReference type="InterPro" id="IPR035965">
    <property type="entry name" value="PAS-like_dom_sf"/>
</dbReference>
<gene>
    <name evidence="5" type="ORF">SAMN02745704_01473</name>
</gene>
<dbReference type="InterPro" id="IPR000700">
    <property type="entry name" value="PAS-assoc_C"/>
</dbReference>
<reference evidence="5 6" key="1">
    <citation type="submission" date="2017-02" db="EMBL/GenBank/DDBJ databases">
        <authorList>
            <person name="Peterson S.W."/>
        </authorList>
    </citation>
    <scope>NUCLEOTIDE SEQUENCE [LARGE SCALE GENOMIC DNA]</scope>
    <source>
        <strain evidence="5 6">DSM 16080</strain>
    </source>
</reference>
<dbReference type="EC" id="2.7.7.65" evidence="1"/>
<comment type="catalytic activity">
    <reaction evidence="2">
        <text>2 GTP = 3',3'-c-di-GMP + 2 diphosphate</text>
        <dbReference type="Rhea" id="RHEA:24898"/>
        <dbReference type="ChEBI" id="CHEBI:33019"/>
        <dbReference type="ChEBI" id="CHEBI:37565"/>
        <dbReference type="ChEBI" id="CHEBI:58805"/>
        <dbReference type="EC" id="2.7.7.65"/>
    </reaction>
</comment>
<dbReference type="NCBIfam" id="TIGR00254">
    <property type="entry name" value="GGDEF"/>
    <property type="match status" value="1"/>
</dbReference>
<dbReference type="Proteomes" id="UP000190027">
    <property type="component" value="Unassembled WGS sequence"/>
</dbReference>
<dbReference type="SUPFAM" id="SSF55781">
    <property type="entry name" value="GAF domain-like"/>
    <property type="match status" value="1"/>
</dbReference>
<feature type="domain" description="GGDEF" evidence="4">
    <location>
        <begin position="349"/>
        <end position="488"/>
    </location>
</feature>
<dbReference type="Pfam" id="PF00990">
    <property type="entry name" value="GGDEF"/>
    <property type="match status" value="1"/>
</dbReference>
<dbReference type="InterPro" id="IPR050469">
    <property type="entry name" value="Diguanylate_Cyclase"/>
</dbReference>
<name>A0A1T4WX88_9BACT</name>
<dbReference type="SMART" id="SM00086">
    <property type="entry name" value="PAC"/>
    <property type="match status" value="1"/>
</dbReference>
<dbReference type="InterPro" id="IPR043128">
    <property type="entry name" value="Rev_trsase/Diguanyl_cyclase"/>
</dbReference>
<dbReference type="PROSITE" id="PS50113">
    <property type="entry name" value="PAC"/>
    <property type="match status" value="1"/>
</dbReference>
<dbReference type="GO" id="GO:0043709">
    <property type="term" value="P:cell adhesion involved in single-species biofilm formation"/>
    <property type="evidence" value="ECO:0007669"/>
    <property type="project" value="TreeGrafter"/>
</dbReference>
<dbReference type="RefSeq" id="WP_078717045.1">
    <property type="nucleotide sequence ID" value="NZ_FUYC01000005.1"/>
</dbReference>
<dbReference type="PANTHER" id="PTHR45138">
    <property type="entry name" value="REGULATORY COMPONENTS OF SENSORY TRANSDUCTION SYSTEM"/>
    <property type="match status" value="1"/>
</dbReference>
<dbReference type="PROSITE" id="PS50887">
    <property type="entry name" value="GGDEF"/>
    <property type="match status" value="1"/>
</dbReference>
<dbReference type="InterPro" id="IPR013655">
    <property type="entry name" value="PAS_fold_3"/>
</dbReference>
<feature type="domain" description="PAC" evidence="3">
    <location>
        <begin position="265"/>
        <end position="317"/>
    </location>
</feature>
<evidence type="ECO:0000313" key="6">
    <source>
        <dbReference type="Proteomes" id="UP000190027"/>
    </source>
</evidence>
<keyword evidence="6" id="KW-1185">Reference proteome</keyword>
<dbReference type="GO" id="GO:0005886">
    <property type="term" value="C:plasma membrane"/>
    <property type="evidence" value="ECO:0007669"/>
    <property type="project" value="TreeGrafter"/>
</dbReference>
<protein>
    <recommendedName>
        <fullName evidence="1">diguanylate cyclase</fullName>
        <ecNumber evidence="1">2.7.7.65</ecNumber>
    </recommendedName>
</protein>
<dbReference type="AlphaFoldDB" id="A0A1T4WX88"/>
<dbReference type="InterPro" id="IPR001610">
    <property type="entry name" value="PAC"/>
</dbReference>